<reference evidence="1 2" key="3">
    <citation type="submission" date="2008-05" db="EMBL/GenBank/DDBJ databases">
        <authorList>
            <person name="Fulton L."/>
            <person name="Clifton S."/>
            <person name="Fulton B."/>
            <person name="Xu J."/>
            <person name="Minx P."/>
            <person name="Pepin K.H."/>
            <person name="Johnson M."/>
            <person name="Thiruvilangam P."/>
            <person name="Bhonagiri V."/>
            <person name="Nash W.E."/>
            <person name="Mardis E.R."/>
            <person name="Wilson R.K."/>
        </authorList>
    </citation>
    <scope>NUCLEOTIDE SEQUENCE [LARGE SCALE GENOMIC DNA]</scope>
    <source>
        <strain evidence="1 2">ATCC 25827</strain>
    </source>
</reference>
<dbReference type="EMBL" id="ABJD02000101">
    <property type="protein sequence ID" value="EDU59373.1"/>
    <property type="molecule type" value="Genomic_DNA"/>
</dbReference>
<dbReference type="AlphaFoldDB" id="A0AA87CUA0"/>
<evidence type="ECO:0000313" key="1">
    <source>
        <dbReference type="EMBL" id="EDU59373.1"/>
    </source>
</evidence>
<comment type="caution">
    <text evidence="1">The sequence shown here is derived from an EMBL/GenBank/DDBJ whole genome shotgun (WGS) entry which is preliminary data.</text>
</comment>
<name>A0AA87CUA0_PROST</name>
<dbReference type="Proteomes" id="UP000004506">
    <property type="component" value="Unassembled WGS sequence"/>
</dbReference>
<evidence type="ECO:0000313" key="2">
    <source>
        <dbReference type="Proteomes" id="UP000004506"/>
    </source>
</evidence>
<accession>A0AA87CUA0</accession>
<reference evidence="2" key="2">
    <citation type="submission" date="2008-04" db="EMBL/GenBank/DDBJ databases">
        <title>Draft genome sequence of Providencia stuartii(ATCC 25827).</title>
        <authorList>
            <person name="Sudarsanam P."/>
            <person name="Ley R."/>
            <person name="Guruge J."/>
            <person name="Turnbaugh P.J."/>
            <person name="Mahowald M."/>
            <person name="Liep D."/>
            <person name="Gordon J."/>
        </authorList>
    </citation>
    <scope>NUCLEOTIDE SEQUENCE [LARGE SCALE GENOMIC DNA]</scope>
    <source>
        <strain evidence="2">ATCC 25827</strain>
    </source>
</reference>
<protein>
    <submittedName>
        <fullName evidence="1">Uncharacterized protein</fullName>
    </submittedName>
</protein>
<proteinExistence type="predicted"/>
<reference evidence="2" key="1">
    <citation type="submission" date="2008-04" db="EMBL/GenBank/DDBJ databases">
        <title>Draft genome sequence of Providencia stuartii (ATCC 25827).</title>
        <authorList>
            <person name="Sudarsanam P."/>
            <person name="Ley R."/>
            <person name="Guruge J."/>
            <person name="Turnbaugh P.J."/>
            <person name="Mahowald M."/>
            <person name="Liep D."/>
            <person name="Gordon J."/>
        </authorList>
    </citation>
    <scope>NUCLEOTIDE SEQUENCE [LARGE SCALE GENOMIC DNA]</scope>
    <source>
        <strain evidence="2">ATCC 25827</strain>
    </source>
</reference>
<organism evidence="1 2">
    <name type="scientific">Providencia stuartii ATCC 25827</name>
    <dbReference type="NCBI Taxonomy" id="471874"/>
    <lineage>
        <taxon>Bacteria</taxon>
        <taxon>Pseudomonadati</taxon>
        <taxon>Pseudomonadota</taxon>
        <taxon>Gammaproteobacteria</taxon>
        <taxon>Enterobacterales</taxon>
        <taxon>Morganellaceae</taxon>
        <taxon>Providencia</taxon>
    </lineage>
</organism>
<gene>
    <name evidence="1" type="ORF">PROSTU_02562</name>
</gene>
<sequence>MKMISSDLARKHLDLFVKFDFSLLLSLLLELSILKLNSKRWGLLSNLYQKTLDCECLLYEIIMQNSLFSKQHPNKPKNYRNPN</sequence>